<feature type="transmembrane region" description="Helical" evidence="1">
    <location>
        <begin position="36"/>
        <end position="61"/>
    </location>
</feature>
<name>A0A1B6J0F8_9HEMI</name>
<proteinExistence type="predicted"/>
<gene>
    <name evidence="2" type="ORF">g.18339</name>
</gene>
<dbReference type="AlphaFoldDB" id="A0A1B6J0F8"/>
<reference evidence="2" key="1">
    <citation type="submission" date="2015-11" db="EMBL/GenBank/DDBJ databases">
        <title>De novo transcriptome assembly of four potential Pierce s Disease insect vectors from Arizona vineyards.</title>
        <authorList>
            <person name="Tassone E.E."/>
        </authorList>
    </citation>
    <scope>NUCLEOTIDE SEQUENCE</scope>
</reference>
<feature type="non-terminal residue" evidence="2">
    <location>
        <position position="1"/>
    </location>
</feature>
<feature type="non-terminal residue" evidence="2">
    <location>
        <position position="366"/>
    </location>
</feature>
<organism evidence="2">
    <name type="scientific">Homalodisca liturata</name>
    <dbReference type="NCBI Taxonomy" id="320908"/>
    <lineage>
        <taxon>Eukaryota</taxon>
        <taxon>Metazoa</taxon>
        <taxon>Ecdysozoa</taxon>
        <taxon>Arthropoda</taxon>
        <taxon>Hexapoda</taxon>
        <taxon>Insecta</taxon>
        <taxon>Pterygota</taxon>
        <taxon>Neoptera</taxon>
        <taxon>Paraneoptera</taxon>
        <taxon>Hemiptera</taxon>
        <taxon>Auchenorrhyncha</taxon>
        <taxon>Membracoidea</taxon>
        <taxon>Cicadellidae</taxon>
        <taxon>Cicadellinae</taxon>
        <taxon>Proconiini</taxon>
        <taxon>Homalodisca</taxon>
    </lineage>
</organism>
<evidence type="ECO:0000256" key="1">
    <source>
        <dbReference type="SAM" id="Phobius"/>
    </source>
</evidence>
<sequence>GIRIVLVQTRYKGFLDFEDSFGDYKDFERVISKKKVAISCCFCCLILAVTFLSIRLILHLFQIHPSPKNSSPSKVVFPKNLSEFMLQNQQLCEKVRGKEATKIGTTINSPVNIYIVKTKYNLTEKQACSIESILRLFPDKTIYLIDFDKVAKVDLDRSEYRPTYLQLLLYLYKDRLQLVLADKVEFFKDTPFHNISRDEETFDFLAMLVTAYKYGGFAATPDVVMTSRELIECFPEDTIIEPFAVMTSRNCDESLYYLMESFVLCYSHNSESLDNMLTKSAELYSSSLDPGTRRLRKMLPHEVCSNTKRTCHFYKLGDFNARGSKWISEISPFCKQIAQACLGLKLNKLQVDEETSKMKTSILESG</sequence>
<keyword evidence="1" id="KW-0812">Transmembrane</keyword>
<protein>
    <submittedName>
        <fullName evidence="2">Uncharacterized protein</fullName>
    </submittedName>
</protein>
<accession>A0A1B6J0F8</accession>
<keyword evidence="1" id="KW-0472">Membrane</keyword>
<evidence type="ECO:0000313" key="2">
    <source>
        <dbReference type="EMBL" id="JAS92590.1"/>
    </source>
</evidence>
<keyword evidence="1" id="KW-1133">Transmembrane helix</keyword>
<dbReference type="EMBL" id="GECU01015116">
    <property type="protein sequence ID" value="JAS92590.1"/>
    <property type="molecule type" value="Transcribed_RNA"/>
</dbReference>